<gene>
    <name evidence="1" type="ORF">GHA_04781</name>
    <name evidence="2" type="ORF">TML_04365</name>
</gene>
<dbReference type="GO" id="GO:0006310">
    <property type="term" value="P:DNA recombination"/>
    <property type="evidence" value="ECO:0007669"/>
    <property type="project" value="TreeGrafter"/>
</dbReference>
<name>A0A9N8CXV8_9ENTR</name>
<evidence type="ECO:0000313" key="4">
    <source>
        <dbReference type="Proteomes" id="UP000837205"/>
    </source>
</evidence>
<dbReference type="AlphaFoldDB" id="A0A9N8CXV8"/>
<dbReference type="Proteomes" id="UP000834503">
    <property type="component" value="Unassembled WGS sequence"/>
</dbReference>
<dbReference type="InterPro" id="IPR051699">
    <property type="entry name" value="Rpn/YhgA-like_nuclease"/>
</dbReference>
<sequence>MGLVEQIVSLLLTGLTNDSQIKTLFNYILQTGDAPRFSEFIRGVAERSPQHKEHLMTIADRLHEAGFQKGWLKGLQEGKQEGKQEGLIEGQRTEALRIACTMLADGIDISTVQKITRLSAEDIQGLSH</sequence>
<comment type="caution">
    <text evidence="1">The sequence shown here is derived from an EMBL/GenBank/DDBJ whole genome shotgun (WGS) entry which is preliminary data.</text>
</comment>
<reference evidence="1" key="1">
    <citation type="submission" date="2020-05" db="EMBL/GenBank/DDBJ databases">
        <authorList>
            <person name="Delgado-Blas J."/>
        </authorList>
    </citation>
    <scope>NUCLEOTIDE SEQUENCE</scope>
    <source>
        <strain evidence="1">BB1459</strain>
        <strain evidence="2">BB1480</strain>
    </source>
</reference>
<protein>
    <submittedName>
        <fullName evidence="1">Transposase, YhgA-like</fullName>
    </submittedName>
</protein>
<evidence type="ECO:0000313" key="3">
    <source>
        <dbReference type="Proteomes" id="UP000834503"/>
    </source>
</evidence>
<dbReference type="GO" id="GO:1990238">
    <property type="term" value="F:double-stranded DNA endonuclease activity"/>
    <property type="evidence" value="ECO:0007669"/>
    <property type="project" value="TreeGrafter"/>
</dbReference>
<accession>A0A9N8CXV8</accession>
<evidence type="ECO:0000313" key="1">
    <source>
        <dbReference type="EMBL" id="CAB5594838.1"/>
    </source>
</evidence>
<organism evidence="1 3">
    <name type="scientific">Citrobacter werkmanii</name>
    <dbReference type="NCBI Taxonomy" id="67827"/>
    <lineage>
        <taxon>Bacteria</taxon>
        <taxon>Pseudomonadati</taxon>
        <taxon>Pseudomonadota</taxon>
        <taxon>Gammaproteobacteria</taxon>
        <taxon>Enterobacterales</taxon>
        <taxon>Enterobacteriaceae</taxon>
        <taxon>Citrobacter</taxon>
        <taxon>Citrobacter freundii complex</taxon>
    </lineage>
</organism>
<proteinExistence type="predicted"/>
<evidence type="ECO:0000313" key="2">
    <source>
        <dbReference type="EMBL" id="CAC9234730.1"/>
    </source>
</evidence>
<dbReference type="Proteomes" id="UP000837205">
    <property type="component" value="Unassembled WGS sequence"/>
</dbReference>
<keyword evidence="4" id="KW-1185">Reference proteome</keyword>
<dbReference type="PANTHER" id="PTHR34611">
    <property type="match status" value="1"/>
</dbReference>
<dbReference type="EMBL" id="CAIIUA010000001">
    <property type="protein sequence ID" value="CAC9234730.1"/>
    <property type="molecule type" value="Genomic_DNA"/>
</dbReference>
<dbReference type="PANTHER" id="PTHR34611:SF2">
    <property type="entry name" value="INACTIVE RECOMBINATION-PROMOTING NUCLEASE-LIKE PROTEIN RPNE-RELATED"/>
    <property type="match status" value="1"/>
</dbReference>
<dbReference type="EMBL" id="CAHPQX010000029">
    <property type="protein sequence ID" value="CAB5594838.1"/>
    <property type="molecule type" value="Genomic_DNA"/>
</dbReference>